<reference evidence="1 2" key="1">
    <citation type="submission" date="2014-04" db="EMBL/GenBank/DDBJ databases">
        <authorList>
            <consortium name="DOE Joint Genome Institute"/>
            <person name="Kuo A."/>
            <person name="Kohler A."/>
            <person name="Costa M.D."/>
            <person name="Nagy L.G."/>
            <person name="Floudas D."/>
            <person name="Copeland A."/>
            <person name="Barry K.W."/>
            <person name="Cichocki N."/>
            <person name="Veneault-Fourrey C."/>
            <person name="LaButti K."/>
            <person name="Lindquist E.A."/>
            <person name="Lipzen A."/>
            <person name="Lundell T."/>
            <person name="Morin E."/>
            <person name="Murat C."/>
            <person name="Sun H."/>
            <person name="Tunlid A."/>
            <person name="Henrissat B."/>
            <person name="Grigoriev I.V."/>
            <person name="Hibbett D.S."/>
            <person name="Martin F."/>
            <person name="Nordberg H.P."/>
            <person name="Cantor M.N."/>
            <person name="Hua S.X."/>
        </authorList>
    </citation>
    <scope>NUCLEOTIDE SEQUENCE [LARGE SCALE GENOMIC DNA]</scope>
    <source>
        <strain evidence="1 2">441</strain>
    </source>
</reference>
<dbReference type="HOGENOM" id="CLU_2942688_0_0_1"/>
<sequence>MTGTRKTMTTSHTANDMAYAAAAALPLTTHHPASATPHHFTSMGHSSPHILTTIYFSTTD</sequence>
<name>A0A0C9YPE0_9AGAM</name>
<proteinExistence type="predicted"/>
<reference evidence="2" key="2">
    <citation type="submission" date="2015-01" db="EMBL/GenBank/DDBJ databases">
        <title>Evolutionary Origins and Diversification of the Mycorrhizal Mutualists.</title>
        <authorList>
            <consortium name="DOE Joint Genome Institute"/>
            <consortium name="Mycorrhizal Genomics Consortium"/>
            <person name="Kohler A."/>
            <person name="Kuo A."/>
            <person name="Nagy L.G."/>
            <person name="Floudas D."/>
            <person name="Copeland A."/>
            <person name="Barry K.W."/>
            <person name="Cichocki N."/>
            <person name="Veneault-Fourrey C."/>
            <person name="LaButti K."/>
            <person name="Lindquist E.A."/>
            <person name="Lipzen A."/>
            <person name="Lundell T."/>
            <person name="Morin E."/>
            <person name="Murat C."/>
            <person name="Riley R."/>
            <person name="Ohm R."/>
            <person name="Sun H."/>
            <person name="Tunlid A."/>
            <person name="Henrissat B."/>
            <person name="Grigoriev I.V."/>
            <person name="Hibbett D.S."/>
            <person name="Martin F."/>
        </authorList>
    </citation>
    <scope>NUCLEOTIDE SEQUENCE [LARGE SCALE GENOMIC DNA]</scope>
    <source>
        <strain evidence="2">441</strain>
    </source>
</reference>
<keyword evidence="2" id="KW-1185">Reference proteome</keyword>
<dbReference type="AlphaFoldDB" id="A0A0C9YPE0"/>
<dbReference type="EMBL" id="KN834102">
    <property type="protein sequence ID" value="KIK12242.1"/>
    <property type="molecule type" value="Genomic_DNA"/>
</dbReference>
<protein>
    <submittedName>
        <fullName evidence="1">Uncharacterized protein</fullName>
    </submittedName>
</protein>
<accession>A0A0C9YPE0</accession>
<organism evidence="1 2">
    <name type="scientific">Pisolithus microcarpus 441</name>
    <dbReference type="NCBI Taxonomy" id="765257"/>
    <lineage>
        <taxon>Eukaryota</taxon>
        <taxon>Fungi</taxon>
        <taxon>Dikarya</taxon>
        <taxon>Basidiomycota</taxon>
        <taxon>Agaricomycotina</taxon>
        <taxon>Agaricomycetes</taxon>
        <taxon>Agaricomycetidae</taxon>
        <taxon>Boletales</taxon>
        <taxon>Sclerodermatineae</taxon>
        <taxon>Pisolithaceae</taxon>
        <taxon>Pisolithus</taxon>
    </lineage>
</organism>
<evidence type="ECO:0000313" key="1">
    <source>
        <dbReference type="EMBL" id="KIK12242.1"/>
    </source>
</evidence>
<dbReference type="Proteomes" id="UP000054018">
    <property type="component" value="Unassembled WGS sequence"/>
</dbReference>
<evidence type="ECO:0000313" key="2">
    <source>
        <dbReference type="Proteomes" id="UP000054018"/>
    </source>
</evidence>
<gene>
    <name evidence="1" type="ORF">PISMIDRAFT_689641</name>
</gene>